<evidence type="ECO:0000313" key="2">
    <source>
        <dbReference type="Proteomes" id="UP001055811"/>
    </source>
</evidence>
<comment type="caution">
    <text evidence="1">The sequence shown here is derived from an EMBL/GenBank/DDBJ whole genome shotgun (WGS) entry which is preliminary data.</text>
</comment>
<gene>
    <name evidence="1" type="ORF">L2E82_41150</name>
</gene>
<keyword evidence="2" id="KW-1185">Reference proteome</keyword>
<reference evidence="2" key="1">
    <citation type="journal article" date="2022" name="Mol. Ecol. Resour.">
        <title>The genomes of chicory, endive, great burdock and yacon provide insights into Asteraceae palaeo-polyploidization history and plant inulin production.</title>
        <authorList>
            <person name="Fan W."/>
            <person name="Wang S."/>
            <person name="Wang H."/>
            <person name="Wang A."/>
            <person name="Jiang F."/>
            <person name="Liu H."/>
            <person name="Zhao H."/>
            <person name="Xu D."/>
            <person name="Zhang Y."/>
        </authorList>
    </citation>
    <scope>NUCLEOTIDE SEQUENCE [LARGE SCALE GENOMIC DNA]</scope>
    <source>
        <strain evidence="2">cv. Punajuju</strain>
    </source>
</reference>
<proteinExistence type="predicted"/>
<evidence type="ECO:0000313" key="1">
    <source>
        <dbReference type="EMBL" id="KAI3711223.1"/>
    </source>
</evidence>
<reference evidence="1 2" key="2">
    <citation type="journal article" date="2022" name="Mol. Ecol. Resour.">
        <title>The genomes of chicory, endive, great burdock and yacon provide insights into Asteraceae paleo-polyploidization history and plant inulin production.</title>
        <authorList>
            <person name="Fan W."/>
            <person name="Wang S."/>
            <person name="Wang H."/>
            <person name="Wang A."/>
            <person name="Jiang F."/>
            <person name="Liu H."/>
            <person name="Zhao H."/>
            <person name="Xu D."/>
            <person name="Zhang Y."/>
        </authorList>
    </citation>
    <scope>NUCLEOTIDE SEQUENCE [LARGE SCALE GENOMIC DNA]</scope>
    <source>
        <strain evidence="2">cv. Punajuju</strain>
        <tissue evidence="1">Leaves</tissue>
    </source>
</reference>
<sequence>MLNHPDHMPKLINEVGAACKKLGFFQVINHGIPCWVIKDALDSPEEFFNLPSDKKMCFASTDVREPVRYGTSFVEG</sequence>
<organism evidence="1 2">
    <name type="scientific">Cichorium intybus</name>
    <name type="common">Chicory</name>
    <dbReference type="NCBI Taxonomy" id="13427"/>
    <lineage>
        <taxon>Eukaryota</taxon>
        <taxon>Viridiplantae</taxon>
        <taxon>Streptophyta</taxon>
        <taxon>Embryophyta</taxon>
        <taxon>Tracheophyta</taxon>
        <taxon>Spermatophyta</taxon>
        <taxon>Magnoliopsida</taxon>
        <taxon>eudicotyledons</taxon>
        <taxon>Gunneridae</taxon>
        <taxon>Pentapetalae</taxon>
        <taxon>asterids</taxon>
        <taxon>campanulids</taxon>
        <taxon>Asterales</taxon>
        <taxon>Asteraceae</taxon>
        <taxon>Cichorioideae</taxon>
        <taxon>Cichorieae</taxon>
        <taxon>Cichoriinae</taxon>
        <taxon>Cichorium</taxon>
    </lineage>
</organism>
<accession>A0ACB9AN13</accession>
<protein>
    <submittedName>
        <fullName evidence="1">Uncharacterized protein</fullName>
    </submittedName>
</protein>
<name>A0ACB9AN13_CICIN</name>
<dbReference type="EMBL" id="CM042015">
    <property type="protein sequence ID" value="KAI3711223.1"/>
    <property type="molecule type" value="Genomic_DNA"/>
</dbReference>
<dbReference type="Proteomes" id="UP001055811">
    <property type="component" value="Linkage Group LG07"/>
</dbReference>